<evidence type="ECO:0008006" key="3">
    <source>
        <dbReference type="Google" id="ProtNLM"/>
    </source>
</evidence>
<feature type="compositionally biased region" description="Polar residues" evidence="1">
    <location>
        <begin position="57"/>
        <end position="75"/>
    </location>
</feature>
<name>A0A5T4IDI6_SALMO</name>
<sequence>MAKPDWEAIETAYRAGIMSLREIGTLYGVTEGAIRKKARKLEWVRKNGTQVRKKGTQKQSVRTTGNPAISASEQKSTQEKNVFPPDTKPIRGSRTLPPVNPFQPGNQHALKHGGYARRFLLKDEVVEDARALTLEDELFRLRANNLMAAENIGRWLTLLEDAEEEQQRKILMDNISAAENAMMRNTARIESIERTLAMLDIIAVTPAKIIADTEYRTAAREKVKAETDILTSQKQGVTTPMAEIVSELHGMSHSGRLDDIPEE</sequence>
<organism evidence="2">
    <name type="scientific">Salmonella montevideo</name>
    <dbReference type="NCBI Taxonomy" id="115981"/>
    <lineage>
        <taxon>Bacteria</taxon>
        <taxon>Pseudomonadati</taxon>
        <taxon>Pseudomonadota</taxon>
        <taxon>Gammaproteobacteria</taxon>
        <taxon>Enterobacterales</taxon>
        <taxon>Enterobacteriaceae</taxon>
        <taxon>Salmonella</taxon>
    </lineage>
</organism>
<dbReference type="AlphaFoldDB" id="A0A5T4IDI6"/>
<evidence type="ECO:0000256" key="1">
    <source>
        <dbReference type="SAM" id="MobiDB-lite"/>
    </source>
</evidence>
<comment type="caution">
    <text evidence="2">The sequence shown here is derived from an EMBL/GenBank/DDBJ whole genome shotgun (WGS) entry which is preliminary data.</text>
</comment>
<reference evidence="2" key="1">
    <citation type="submission" date="2019-06" db="EMBL/GenBank/DDBJ databases">
        <authorList>
            <person name="Ashton P.M."/>
            <person name="Dallman T."/>
            <person name="Nair S."/>
            <person name="De Pinna E."/>
            <person name="Peters T."/>
            <person name="Grant K."/>
        </authorList>
    </citation>
    <scope>NUCLEOTIDE SEQUENCE</scope>
    <source>
        <strain evidence="2">758106</strain>
    </source>
</reference>
<proteinExistence type="predicted"/>
<protein>
    <recommendedName>
        <fullName evidence="3">Terminase</fullName>
    </recommendedName>
</protein>
<evidence type="ECO:0000313" key="2">
    <source>
        <dbReference type="EMBL" id="EBG8085403.1"/>
    </source>
</evidence>
<gene>
    <name evidence="2" type="ORF">FJJ53_01115</name>
</gene>
<accession>A0A5T4IDI6</accession>
<feature type="region of interest" description="Disordered" evidence="1">
    <location>
        <begin position="48"/>
        <end position="92"/>
    </location>
</feature>
<dbReference type="EMBL" id="AAFKBF010000001">
    <property type="protein sequence ID" value="EBG8085403.1"/>
    <property type="molecule type" value="Genomic_DNA"/>
</dbReference>